<gene>
    <name evidence="2" type="ORF">E2C01_035118</name>
</gene>
<name>A0A5B7F4Q9_PORTR</name>
<evidence type="ECO:0000313" key="3">
    <source>
        <dbReference type="Proteomes" id="UP000324222"/>
    </source>
</evidence>
<comment type="caution">
    <text evidence="2">The sequence shown here is derived from an EMBL/GenBank/DDBJ whole genome shotgun (WGS) entry which is preliminary data.</text>
</comment>
<evidence type="ECO:0000256" key="1">
    <source>
        <dbReference type="SAM" id="MobiDB-lite"/>
    </source>
</evidence>
<accession>A0A5B7F4Q9</accession>
<sequence>MVTRTSDGKGETEREQMKGDSGQRHSVGTQRRLV</sequence>
<dbReference type="Proteomes" id="UP000324222">
    <property type="component" value="Unassembled WGS sequence"/>
</dbReference>
<reference evidence="2 3" key="1">
    <citation type="submission" date="2019-05" db="EMBL/GenBank/DDBJ databases">
        <title>Another draft genome of Portunus trituberculatus and its Hox gene families provides insights of decapod evolution.</title>
        <authorList>
            <person name="Jeong J.-H."/>
            <person name="Song I."/>
            <person name="Kim S."/>
            <person name="Choi T."/>
            <person name="Kim D."/>
            <person name="Ryu S."/>
            <person name="Kim W."/>
        </authorList>
    </citation>
    <scope>NUCLEOTIDE SEQUENCE [LARGE SCALE GENOMIC DNA]</scope>
    <source>
        <tissue evidence="2">Muscle</tissue>
    </source>
</reference>
<feature type="region of interest" description="Disordered" evidence="1">
    <location>
        <begin position="1"/>
        <end position="34"/>
    </location>
</feature>
<proteinExistence type="predicted"/>
<feature type="compositionally biased region" description="Basic and acidic residues" evidence="1">
    <location>
        <begin position="1"/>
        <end position="23"/>
    </location>
</feature>
<keyword evidence="3" id="KW-1185">Reference proteome</keyword>
<organism evidence="2 3">
    <name type="scientific">Portunus trituberculatus</name>
    <name type="common">Swimming crab</name>
    <name type="synonym">Neptunus trituberculatus</name>
    <dbReference type="NCBI Taxonomy" id="210409"/>
    <lineage>
        <taxon>Eukaryota</taxon>
        <taxon>Metazoa</taxon>
        <taxon>Ecdysozoa</taxon>
        <taxon>Arthropoda</taxon>
        <taxon>Crustacea</taxon>
        <taxon>Multicrustacea</taxon>
        <taxon>Malacostraca</taxon>
        <taxon>Eumalacostraca</taxon>
        <taxon>Eucarida</taxon>
        <taxon>Decapoda</taxon>
        <taxon>Pleocyemata</taxon>
        <taxon>Brachyura</taxon>
        <taxon>Eubrachyura</taxon>
        <taxon>Portunoidea</taxon>
        <taxon>Portunidae</taxon>
        <taxon>Portuninae</taxon>
        <taxon>Portunus</taxon>
    </lineage>
</organism>
<feature type="compositionally biased region" description="Polar residues" evidence="1">
    <location>
        <begin position="24"/>
        <end position="34"/>
    </location>
</feature>
<evidence type="ECO:0000313" key="2">
    <source>
        <dbReference type="EMBL" id="MPC41522.1"/>
    </source>
</evidence>
<dbReference type="EMBL" id="VSRR010005088">
    <property type="protein sequence ID" value="MPC41522.1"/>
    <property type="molecule type" value="Genomic_DNA"/>
</dbReference>
<protein>
    <submittedName>
        <fullName evidence="2">Uncharacterized protein</fullName>
    </submittedName>
</protein>
<dbReference type="AlphaFoldDB" id="A0A5B7F4Q9"/>